<comment type="caution">
    <text evidence="2">The sequence shown here is derived from an EMBL/GenBank/DDBJ whole genome shotgun (WGS) entry which is preliminary data.</text>
</comment>
<feature type="domain" description="Glycosyltransferase subfamily 4-like N-terminal" evidence="1">
    <location>
        <begin position="46"/>
        <end position="205"/>
    </location>
</feature>
<organism evidence="2 3">
    <name type="scientific">Sphingomonas glacialis</name>
    <dbReference type="NCBI Taxonomy" id="658225"/>
    <lineage>
        <taxon>Bacteria</taxon>
        <taxon>Pseudomonadati</taxon>
        <taxon>Pseudomonadota</taxon>
        <taxon>Alphaproteobacteria</taxon>
        <taxon>Sphingomonadales</taxon>
        <taxon>Sphingomonadaceae</taxon>
        <taxon>Sphingomonas</taxon>
    </lineage>
</organism>
<dbReference type="SUPFAM" id="SSF53756">
    <property type="entry name" value="UDP-Glycosyltransferase/glycogen phosphorylase"/>
    <property type="match status" value="1"/>
</dbReference>
<dbReference type="Pfam" id="PF13692">
    <property type="entry name" value="Glyco_trans_1_4"/>
    <property type="match status" value="1"/>
</dbReference>
<reference evidence="2 3" key="1">
    <citation type="journal article" date="2019" name="Environ. Microbiol.">
        <title>Species interactions and distinct microbial communities in high Arctic permafrost affected cryosols are associated with the CH4 and CO2 gas fluxes.</title>
        <authorList>
            <person name="Altshuler I."/>
            <person name="Hamel J."/>
            <person name="Turney S."/>
            <person name="Magnuson E."/>
            <person name="Levesque R."/>
            <person name="Greer C."/>
            <person name="Whyte L.G."/>
        </authorList>
    </citation>
    <scope>NUCLEOTIDE SEQUENCE [LARGE SCALE GENOMIC DNA]</scope>
    <source>
        <strain evidence="2 3">E6.1</strain>
    </source>
</reference>
<protein>
    <submittedName>
        <fullName evidence="2">Glycosyltransferase</fullName>
    </submittedName>
</protein>
<dbReference type="CDD" id="cd03811">
    <property type="entry name" value="GT4_GT28_WabH-like"/>
    <property type="match status" value="1"/>
</dbReference>
<dbReference type="GO" id="GO:0016757">
    <property type="term" value="F:glycosyltransferase activity"/>
    <property type="evidence" value="ECO:0007669"/>
    <property type="project" value="TreeGrafter"/>
</dbReference>
<keyword evidence="2" id="KW-0808">Transferase</keyword>
<keyword evidence="3" id="KW-1185">Reference proteome</keyword>
<dbReference type="Proteomes" id="UP000319931">
    <property type="component" value="Unassembled WGS sequence"/>
</dbReference>
<dbReference type="RefSeq" id="WP_140849638.1">
    <property type="nucleotide sequence ID" value="NZ_RCZC01000002.1"/>
</dbReference>
<name>A0A502FXX4_9SPHN</name>
<proteinExistence type="predicted"/>
<accession>A0A502FXX4</accession>
<dbReference type="PANTHER" id="PTHR12526:SF635">
    <property type="entry name" value="GLYCOSYL TRANSFERASE GROUP 1"/>
    <property type="match status" value="1"/>
</dbReference>
<dbReference type="EMBL" id="RCZC01000002">
    <property type="protein sequence ID" value="TPG54487.1"/>
    <property type="molecule type" value="Genomic_DNA"/>
</dbReference>
<dbReference type="Pfam" id="PF13439">
    <property type="entry name" value="Glyco_transf_4"/>
    <property type="match status" value="1"/>
</dbReference>
<dbReference type="Gene3D" id="3.40.50.2000">
    <property type="entry name" value="Glycogen Phosphorylase B"/>
    <property type="match status" value="2"/>
</dbReference>
<dbReference type="AlphaFoldDB" id="A0A502FXX4"/>
<evidence type="ECO:0000313" key="3">
    <source>
        <dbReference type="Proteomes" id="UP000319931"/>
    </source>
</evidence>
<sequence length="420" mass="44103">MGTAFIAARQIDGVEPPLIPVSLAPIQSPPAPRPLRILTYLYSFAPGGVERVAARLHAAWSGAGVDTQIVLADASVAPPQPVRAMRQVGPRARKSRFAGFVALARGLPAVIDADRPDALFCAGNTYTALAVVLRLMLGRACPPIVAKISNCLVRPDMPPLLGLFYKIWLRIQGRYIDHFVAMAPAMRAEIAQRTGVTRDRISVIPDPALSAGDLVRLASARDAVVRDRPGRHYLAVGRLAPQKNFSLLLQAFAQAAVEGDTLTILGDGVERAMLEQRAATLGIAHAVRLPGHTDPLDNWLAQADVFVLSSIYEGVPAVVIEALAAGLPIVATDCCVAMPDLLGHGALGTIVPNGDCAALARAMTTIALDDAVVVAARRASAAAFTVEHAAGAYLDVIRALASARQASARDAIAVRALAAP</sequence>
<evidence type="ECO:0000259" key="1">
    <source>
        <dbReference type="Pfam" id="PF13439"/>
    </source>
</evidence>
<gene>
    <name evidence="2" type="ORF">EAH76_07475</name>
</gene>
<dbReference type="InterPro" id="IPR028098">
    <property type="entry name" value="Glyco_trans_4-like_N"/>
</dbReference>
<dbReference type="PANTHER" id="PTHR12526">
    <property type="entry name" value="GLYCOSYLTRANSFERASE"/>
    <property type="match status" value="1"/>
</dbReference>
<dbReference type="OrthoDB" id="9790710at2"/>
<evidence type="ECO:0000313" key="2">
    <source>
        <dbReference type="EMBL" id="TPG54487.1"/>
    </source>
</evidence>